<dbReference type="InterPro" id="IPR006029">
    <property type="entry name" value="Neurotrans-gated_channel_TM"/>
</dbReference>
<dbReference type="InterPro" id="IPR036719">
    <property type="entry name" value="Neuro-gated_channel_TM_sf"/>
</dbReference>
<evidence type="ECO:0000256" key="2">
    <source>
        <dbReference type="ARBA" id="ARBA00004236"/>
    </source>
</evidence>
<evidence type="ECO:0000256" key="5">
    <source>
        <dbReference type="ARBA" id="ARBA00022692"/>
    </source>
</evidence>
<dbReference type="GeneID" id="100198644"/>
<feature type="domain" description="Neurotransmitter-gated ion-channel transmembrane" evidence="13">
    <location>
        <begin position="245"/>
        <end position="322"/>
    </location>
</feature>
<sequence>MTYRVQVLIIIIYFFESCRANPGMNWEKATLLLDKILINYQNGVVPIFENKAVDIKTSIVMNNMLPLEDTPQHFSLDFTLRMVWNDKRLVFDEINHDIYIPLYAELSKRIWIPSIYFPLGKKGTFHDLLARNVFVFIYGNGTVKFTQRLRILSFCPMNFNFYPFDIQECKFKLSTFPKSSDYVRLNWSDVPIEGSKKNLHIPDYNEVKITTNSTTEAGDFDMTYDVLVVTFILHRDFSAHFIQSYFPCILIVGLSWVSFFVNYKAIPGRVSFGINTFLAIVYITNSIRLTAPISKNLRSLDYYMLFCMIFVFGVLFEYALVGITDPDFSLSWRIKKKKNLDVTGASESSCQKSVTFGPIVFNTGDQHVIDNCSKIIFPLAFLFFNVLYFVYHNVHPETVKRFTAW</sequence>
<dbReference type="SUPFAM" id="SSF63712">
    <property type="entry name" value="Nicotinic receptor ligand binding domain-like"/>
    <property type="match status" value="1"/>
</dbReference>
<comment type="similarity">
    <text evidence="11">Belongs to the ligand-gated ion channel (TC 1.A.9) family.</text>
</comment>
<dbReference type="PRINTS" id="PR00253">
    <property type="entry name" value="GABAARECEPTR"/>
</dbReference>
<keyword evidence="14" id="KW-1185">Reference proteome</keyword>
<dbReference type="Pfam" id="PF02932">
    <property type="entry name" value="Neur_chan_memb"/>
    <property type="match status" value="1"/>
</dbReference>
<gene>
    <name evidence="15" type="primary">LOC100198644</name>
</gene>
<dbReference type="RefSeq" id="XP_065657404.1">
    <property type="nucleotide sequence ID" value="XM_065801332.1"/>
</dbReference>
<accession>A0ABM4C745</accession>
<protein>
    <submittedName>
        <fullName evidence="15">Glutamate-gated chloride channel isoform X4</fullName>
    </submittedName>
</protein>
<keyword evidence="5 11" id="KW-0812">Transmembrane</keyword>
<organism evidence="14 15">
    <name type="scientific">Hydra vulgaris</name>
    <name type="common">Hydra</name>
    <name type="synonym">Hydra attenuata</name>
    <dbReference type="NCBI Taxonomy" id="6087"/>
    <lineage>
        <taxon>Eukaryota</taxon>
        <taxon>Metazoa</taxon>
        <taxon>Cnidaria</taxon>
        <taxon>Hydrozoa</taxon>
        <taxon>Hydroidolina</taxon>
        <taxon>Anthoathecata</taxon>
        <taxon>Aplanulata</taxon>
        <taxon>Hydridae</taxon>
        <taxon>Hydra</taxon>
    </lineage>
</organism>
<comment type="subcellular location">
    <subcellularLocation>
        <location evidence="2">Cell membrane</location>
    </subcellularLocation>
    <subcellularLocation>
        <location evidence="1">Membrane</location>
        <topology evidence="1">Multi-pass membrane protein</topology>
    </subcellularLocation>
</comment>
<keyword evidence="9 11" id="KW-0472">Membrane</keyword>
<dbReference type="InterPro" id="IPR006202">
    <property type="entry name" value="Neur_chan_lig-bd"/>
</dbReference>
<dbReference type="Pfam" id="PF02931">
    <property type="entry name" value="Neur_chan_LBD"/>
    <property type="match status" value="1"/>
</dbReference>
<evidence type="ECO:0000256" key="3">
    <source>
        <dbReference type="ARBA" id="ARBA00022448"/>
    </source>
</evidence>
<dbReference type="Gene3D" id="1.20.58.390">
    <property type="entry name" value="Neurotransmitter-gated ion-channel transmembrane domain"/>
    <property type="match status" value="1"/>
</dbReference>
<keyword evidence="8 11" id="KW-0406">Ion transport</keyword>
<name>A0ABM4C745_HYDVU</name>
<feature type="transmembrane region" description="Helical" evidence="11">
    <location>
        <begin position="375"/>
        <end position="391"/>
    </location>
</feature>
<evidence type="ECO:0000256" key="9">
    <source>
        <dbReference type="ARBA" id="ARBA00023136"/>
    </source>
</evidence>
<feature type="transmembrane region" description="Helical" evidence="11">
    <location>
        <begin position="272"/>
        <end position="291"/>
    </location>
</feature>
<dbReference type="InterPro" id="IPR006028">
    <property type="entry name" value="GABAA/Glycine_rcpt"/>
</dbReference>
<evidence type="ECO:0000313" key="14">
    <source>
        <dbReference type="Proteomes" id="UP001652625"/>
    </source>
</evidence>
<keyword evidence="7 11" id="KW-1133">Transmembrane helix</keyword>
<dbReference type="Proteomes" id="UP001652625">
    <property type="component" value="Chromosome 07"/>
</dbReference>
<feature type="domain" description="Neurotransmitter-gated ion-channel ligand-binding" evidence="12">
    <location>
        <begin position="31"/>
        <end position="235"/>
    </location>
</feature>
<keyword evidence="4" id="KW-1003">Cell membrane</keyword>
<dbReference type="InterPro" id="IPR018000">
    <property type="entry name" value="Neurotransmitter_ion_chnl_CS"/>
</dbReference>
<dbReference type="InterPro" id="IPR038050">
    <property type="entry name" value="Neuro_actylchol_rec"/>
</dbReference>
<dbReference type="Gene3D" id="2.70.170.10">
    <property type="entry name" value="Neurotransmitter-gated ion-channel ligand-binding domain"/>
    <property type="match status" value="1"/>
</dbReference>
<dbReference type="InterPro" id="IPR006201">
    <property type="entry name" value="Neur_channel"/>
</dbReference>
<evidence type="ECO:0000259" key="12">
    <source>
        <dbReference type="Pfam" id="PF02931"/>
    </source>
</evidence>
<feature type="signal peptide" evidence="11">
    <location>
        <begin position="1"/>
        <end position="20"/>
    </location>
</feature>
<feature type="chain" id="PRO_5044984636" evidence="11">
    <location>
        <begin position="21"/>
        <end position="405"/>
    </location>
</feature>
<evidence type="ECO:0000256" key="1">
    <source>
        <dbReference type="ARBA" id="ARBA00004141"/>
    </source>
</evidence>
<evidence type="ECO:0000256" key="10">
    <source>
        <dbReference type="ARBA" id="ARBA00023303"/>
    </source>
</evidence>
<dbReference type="CDD" id="cd18987">
    <property type="entry name" value="LGIC_ECD_anion"/>
    <property type="match status" value="1"/>
</dbReference>
<keyword evidence="6 11" id="KW-0732">Signal</keyword>
<keyword evidence="3 11" id="KW-0813">Transport</keyword>
<evidence type="ECO:0000256" key="4">
    <source>
        <dbReference type="ARBA" id="ARBA00022475"/>
    </source>
</evidence>
<dbReference type="SUPFAM" id="SSF90112">
    <property type="entry name" value="Neurotransmitter-gated ion-channel transmembrane pore"/>
    <property type="match status" value="1"/>
</dbReference>
<dbReference type="PROSITE" id="PS00236">
    <property type="entry name" value="NEUROTR_ION_CHANNEL"/>
    <property type="match status" value="1"/>
</dbReference>
<evidence type="ECO:0000259" key="13">
    <source>
        <dbReference type="Pfam" id="PF02932"/>
    </source>
</evidence>
<evidence type="ECO:0000256" key="11">
    <source>
        <dbReference type="RuleBase" id="RU000687"/>
    </source>
</evidence>
<reference evidence="15" key="1">
    <citation type="submission" date="2025-08" db="UniProtKB">
        <authorList>
            <consortium name="RefSeq"/>
        </authorList>
    </citation>
    <scope>IDENTIFICATION</scope>
</reference>
<proteinExistence type="inferred from homology"/>
<dbReference type="PRINTS" id="PR00252">
    <property type="entry name" value="NRIONCHANNEL"/>
</dbReference>
<evidence type="ECO:0000256" key="8">
    <source>
        <dbReference type="ARBA" id="ARBA00023065"/>
    </source>
</evidence>
<dbReference type="InterPro" id="IPR036734">
    <property type="entry name" value="Neur_chan_lig-bd_sf"/>
</dbReference>
<feature type="transmembrane region" description="Helical" evidence="11">
    <location>
        <begin position="303"/>
        <end position="323"/>
    </location>
</feature>
<feature type="transmembrane region" description="Helical" evidence="11">
    <location>
        <begin position="245"/>
        <end position="266"/>
    </location>
</feature>
<evidence type="ECO:0000256" key="6">
    <source>
        <dbReference type="ARBA" id="ARBA00022729"/>
    </source>
</evidence>
<evidence type="ECO:0000313" key="15">
    <source>
        <dbReference type="RefSeq" id="XP_065657404.1"/>
    </source>
</evidence>
<dbReference type="PANTHER" id="PTHR18945">
    <property type="entry name" value="NEUROTRANSMITTER GATED ION CHANNEL"/>
    <property type="match status" value="1"/>
</dbReference>
<dbReference type="CDD" id="cd19049">
    <property type="entry name" value="LGIC_TM_anion"/>
    <property type="match status" value="1"/>
</dbReference>
<evidence type="ECO:0000256" key="7">
    <source>
        <dbReference type="ARBA" id="ARBA00022989"/>
    </source>
</evidence>
<keyword evidence="10 11" id="KW-0407">Ion channel</keyword>